<evidence type="ECO:0000256" key="2">
    <source>
        <dbReference type="ARBA" id="ARBA00022984"/>
    </source>
</evidence>
<evidence type="ECO:0000256" key="4">
    <source>
        <dbReference type="ARBA" id="ARBA00023316"/>
    </source>
</evidence>
<name>A0A2K1PAM4_9BACT</name>
<keyword evidence="4" id="KW-0961">Cell wall biogenesis/degradation</keyword>
<dbReference type="AlphaFoldDB" id="A0A2K1PAM4"/>
<dbReference type="EMBL" id="AZRM01000027">
    <property type="protein sequence ID" value="PNR99841.1"/>
    <property type="molecule type" value="Genomic_DNA"/>
</dbReference>
<keyword evidence="7" id="KW-1185">Reference proteome</keyword>
<keyword evidence="2" id="KW-0573">Peptidoglycan synthesis</keyword>
<proteinExistence type="predicted"/>
<dbReference type="EC" id="5.1.1.3" evidence="5"/>
<dbReference type="Gene3D" id="3.40.50.1860">
    <property type="match status" value="2"/>
</dbReference>
<protein>
    <recommendedName>
        <fullName evidence="5">Glutamate racemase</fullName>
        <ecNumber evidence="5">5.1.1.3</ecNumber>
    </recommendedName>
</protein>
<reference evidence="6 7" key="1">
    <citation type="submission" date="2013-12" db="EMBL/GenBank/DDBJ databases">
        <title>Comparative genomics of Petrotoga isolates.</title>
        <authorList>
            <person name="Nesbo C.L."/>
            <person name="Charchuk R."/>
            <person name="Chow K."/>
        </authorList>
    </citation>
    <scope>NUCLEOTIDE SEQUENCE [LARGE SCALE GENOMIC DNA]</scope>
    <source>
        <strain evidence="6 7">DSM 10691</strain>
    </source>
</reference>
<comment type="caution">
    <text evidence="6">The sequence shown here is derived from an EMBL/GenBank/DDBJ whole genome shotgun (WGS) entry which is preliminary data.</text>
</comment>
<dbReference type="SUPFAM" id="SSF53681">
    <property type="entry name" value="Aspartate/glutamate racemase"/>
    <property type="match status" value="2"/>
</dbReference>
<accession>A0A2K1PAM4</accession>
<evidence type="ECO:0000256" key="5">
    <source>
        <dbReference type="NCBIfam" id="TIGR00067"/>
    </source>
</evidence>
<dbReference type="OrthoDB" id="9801055at2"/>
<evidence type="ECO:0000256" key="1">
    <source>
        <dbReference type="ARBA" id="ARBA00022960"/>
    </source>
</evidence>
<keyword evidence="3" id="KW-0413">Isomerase</keyword>
<dbReference type="InterPro" id="IPR004391">
    <property type="entry name" value="Glu_race"/>
</dbReference>
<dbReference type="Proteomes" id="UP000236199">
    <property type="component" value="Unassembled WGS sequence"/>
</dbReference>
<sequence>MGVRYFPVMKIGLFDSGIGGLTVLKKVIENFGNHEYFYLADNLNVPYGSKPIPFLREKLKNILSFFHTMKVELLISACNTTDSIVKKTNFDTKNYSFTYVSIIENAIKTVERNDSVLLLATENTINLGAYKEALIKKKITNLEEKACPLFVPLIEEGYWDGQMAESVLRFYLQDSKSKYHKVILGCTHYPILENQIRKYTNSSIVDPAEGIVDFLKNEIKLEKIDGKIRVNYLVTGNTEKFKLLSKIFMKDVKYHPIFKKIELEST</sequence>
<keyword evidence="1" id="KW-0133">Cell shape</keyword>
<dbReference type="PANTHER" id="PTHR21198:SF2">
    <property type="entry name" value="GLUTAMATE RACEMASE"/>
    <property type="match status" value="1"/>
</dbReference>
<dbReference type="InterPro" id="IPR001920">
    <property type="entry name" value="Asp/Glu_race"/>
</dbReference>
<dbReference type="InterPro" id="IPR033134">
    <property type="entry name" value="Asp/Glu_racemase_AS_2"/>
</dbReference>
<evidence type="ECO:0000256" key="3">
    <source>
        <dbReference type="ARBA" id="ARBA00023235"/>
    </source>
</evidence>
<dbReference type="GO" id="GO:0071555">
    <property type="term" value="P:cell wall organization"/>
    <property type="evidence" value="ECO:0007669"/>
    <property type="project" value="UniProtKB-KW"/>
</dbReference>
<dbReference type="GO" id="GO:0008360">
    <property type="term" value="P:regulation of cell shape"/>
    <property type="evidence" value="ECO:0007669"/>
    <property type="project" value="UniProtKB-KW"/>
</dbReference>
<evidence type="ECO:0000313" key="7">
    <source>
        <dbReference type="Proteomes" id="UP000236199"/>
    </source>
</evidence>
<gene>
    <name evidence="6" type="ORF">X928_06100</name>
</gene>
<dbReference type="GO" id="GO:0008881">
    <property type="term" value="F:glutamate racemase activity"/>
    <property type="evidence" value="ECO:0007669"/>
    <property type="project" value="UniProtKB-UniRule"/>
</dbReference>
<dbReference type="PROSITE" id="PS00924">
    <property type="entry name" value="ASP_GLU_RACEMASE_2"/>
    <property type="match status" value="1"/>
</dbReference>
<dbReference type="NCBIfam" id="TIGR00067">
    <property type="entry name" value="glut_race"/>
    <property type="match status" value="1"/>
</dbReference>
<dbReference type="GO" id="GO:0009252">
    <property type="term" value="P:peptidoglycan biosynthetic process"/>
    <property type="evidence" value="ECO:0007669"/>
    <property type="project" value="UniProtKB-UniRule"/>
</dbReference>
<dbReference type="PANTHER" id="PTHR21198">
    <property type="entry name" value="GLUTAMATE RACEMASE"/>
    <property type="match status" value="1"/>
</dbReference>
<evidence type="ECO:0000313" key="6">
    <source>
        <dbReference type="EMBL" id="PNR99841.1"/>
    </source>
</evidence>
<organism evidence="6 7">
    <name type="scientific">Petrotoga miotherma DSM 10691</name>
    <dbReference type="NCBI Taxonomy" id="1434326"/>
    <lineage>
        <taxon>Bacteria</taxon>
        <taxon>Thermotogati</taxon>
        <taxon>Thermotogota</taxon>
        <taxon>Thermotogae</taxon>
        <taxon>Petrotogales</taxon>
        <taxon>Petrotogaceae</taxon>
        <taxon>Petrotoga</taxon>
    </lineage>
</organism>